<evidence type="ECO:0000256" key="2">
    <source>
        <dbReference type="ARBA" id="ARBA00023163"/>
    </source>
</evidence>
<dbReference type="Pfam" id="PF12833">
    <property type="entry name" value="HTH_18"/>
    <property type="match status" value="1"/>
</dbReference>
<gene>
    <name evidence="4" type="ORF">ACFOEB_02310</name>
</gene>
<keyword evidence="5" id="KW-1185">Reference proteome</keyword>
<dbReference type="PROSITE" id="PS01124">
    <property type="entry name" value="HTH_ARAC_FAMILY_2"/>
    <property type="match status" value="1"/>
</dbReference>
<feature type="domain" description="HTH araC/xylS-type" evidence="3">
    <location>
        <begin position="189"/>
        <end position="287"/>
    </location>
</feature>
<evidence type="ECO:0000259" key="3">
    <source>
        <dbReference type="PROSITE" id="PS01124"/>
    </source>
</evidence>
<proteinExistence type="predicted"/>
<dbReference type="Pfam" id="PF06719">
    <property type="entry name" value="AraC_N"/>
    <property type="match status" value="1"/>
</dbReference>
<dbReference type="Gene3D" id="1.10.10.60">
    <property type="entry name" value="Homeodomain-like"/>
    <property type="match status" value="2"/>
</dbReference>
<dbReference type="PANTHER" id="PTHR43436">
    <property type="entry name" value="ARAC-FAMILY TRANSCRIPTIONAL REGULATOR"/>
    <property type="match status" value="1"/>
</dbReference>
<protein>
    <submittedName>
        <fullName evidence="4">AraC family transcriptional regulator N-terminal domain-containing protein</fullName>
    </submittedName>
</protein>
<evidence type="ECO:0000313" key="4">
    <source>
        <dbReference type="EMBL" id="MFC3154019.1"/>
    </source>
</evidence>
<dbReference type="PANTHER" id="PTHR43436:SF2">
    <property type="entry name" value="ARAC_XYLS FAMILY TRANSCRIPTIONAL REGULATOR"/>
    <property type="match status" value="1"/>
</dbReference>
<dbReference type="SUPFAM" id="SSF46689">
    <property type="entry name" value="Homeodomain-like"/>
    <property type="match status" value="2"/>
</dbReference>
<dbReference type="InterPro" id="IPR009057">
    <property type="entry name" value="Homeodomain-like_sf"/>
</dbReference>
<dbReference type="InterPro" id="IPR018060">
    <property type="entry name" value="HTH_AraC"/>
</dbReference>
<keyword evidence="1" id="KW-0805">Transcription regulation</keyword>
<accession>A0ABV7HJG7</accession>
<evidence type="ECO:0000256" key="1">
    <source>
        <dbReference type="ARBA" id="ARBA00023015"/>
    </source>
</evidence>
<reference evidence="5" key="1">
    <citation type="journal article" date="2019" name="Int. J. Syst. Evol. Microbiol.">
        <title>The Global Catalogue of Microorganisms (GCM) 10K type strain sequencing project: providing services to taxonomists for standard genome sequencing and annotation.</title>
        <authorList>
            <consortium name="The Broad Institute Genomics Platform"/>
            <consortium name="The Broad Institute Genome Sequencing Center for Infectious Disease"/>
            <person name="Wu L."/>
            <person name="Ma J."/>
        </authorList>
    </citation>
    <scope>NUCLEOTIDE SEQUENCE [LARGE SCALE GENOMIC DNA]</scope>
    <source>
        <strain evidence="5">KCTC 52141</strain>
    </source>
</reference>
<sequence>MNLPAMMRLIEPLLQHDGYSETALPSVTVFGSHKHIKRTPMVYQPSLIFVAQGRKIGYLGDREIHYNPGHYLVQTLPLPFECETFASEQAPLMGVSVRIDPATLAELVHATDAPAVTVQASPEPMASVTMTDAMEEAVMRLLRALADSQTAQLMGPSREREVIFEALSGAQGPALRALVDGSGNYSRVVQALELMHTDIAADLSVEQLAEQAHMSVSSFHQHFKEVTQSSPLQYIKRLRLLKAQMLLSRDDLNVTQTAELVGYRSVNQFSRDYKRYFLVSPLQDKRDALQRVAS</sequence>
<name>A0ABV7HJG7_9GAMM</name>
<keyword evidence="2" id="KW-0804">Transcription</keyword>
<organism evidence="4 5">
    <name type="scientific">Gilvimarinus japonicus</name>
    <dbReference type="NCBI Taxonomy" id="1796469"/>
    <lineage>
        <taxon>Bacteria</taxon>
        <taxon>Pseudomonadati</taxon>
        <taxon>Pseudomonadota</taxon>
        <taxon>Gammaproteobacteria</taxon>
        <taxon>Cellvibrionales</taxon>
        <taxon>Cellvibrionaceae</taxon>
        <taxon>Gilvimarinus</taxon>
    </lineage>
</organism>
<evidence type="ECO:0000313" key="5">
    <source>
        <dbReference type="Proteomes" id="UP001595548"/>
    </source>
</evidence>
<dbReference type="EMBL" id="JBHRTL010000003">
    <property type="protein sequence ID" value="MFC3154019.1"/>
    <property type="molecule type" value="Genomic_DNA"/>
</dbReference>
<comment type="caution">
    <text evidence="4">The sequence shown here is derived from an EMBL/GenBank/DDBJ whole genome shotgun (WGS) entry which is preliminary data.</text>
</comment>
<dbReference type="RefSeq" id="WP_339617436.1">
    <property type="nucleotide sequence ID" value="NZ_AP031500.1"/>
</dbReference>
<dbReference type="SMART" id="SM00342">
    <property type="entry name" value="HTH_ARAC"/>
    <property type="match status" value="1"/>
</dbReference>
<dbReference type="Proteomes" id="UP001595548">
    <property type="component" value="Unassembled WGS sequence"/>
</dbReference>
<dbReference type="InterPro" id="IPR009594">
    <property type="entry name" value="Tscrpt_reg_HTH_AraC_N"/>
</dbReference>